<feature type="region of interest" description="Disordered" evidence="1">
    <location>
        <begin position="119"/>
        <end position="207"/>
    </location>
</feature>
<evidence type="ECO:0000256" key="1">
    <source>
        <dbReference type="SAM" id="MobiDB-lite"/>
    </source>
</evidence>
<accession>A0AAD1UKZ3</accession>
<proteinExistence type="predicted"/>
<gene>
    <name evidence="2" type="ORF">ECRASSUSDP1_LOCUS11084</name>
</gene>
<organism evidence="2 3">
    <name type="scientific">Euplotes crassus</name>
    <dbReference type="NCBI Taxonomy" id="5936"/>
    <lineage>
        <taxon>Eukaryota</taxon>
        <taxon>Sar</taxon>
        <taxon>Alveolata</taxon>
        <taxon>Ciliophora</taxon>
        <taxon>Intramacronucleata</taxon>
        <taxon>Spirotrichea</taxon>
        <taxon>Hypotrichia</taxon>
        <taxon>Euplotida</taxon>
        <taxon>Euplotidae</taxon>
        <taxon>Moneuplotes</taxon>
    </lineage>
</organism>
<evidence type="ECO:0000313" key="3">
    <source>
        <dbReference type="Proteomes" id="UP001295684"/>
    </source>
</evidence>
<protein>
    <submittedName>
        <fullName evidence="2">Uncharacterized protein</fullName>
    </submittedName>
</protein>
<feature type="compositionally biased region" description="Pro residues" evidence="1">
    <location>
        <begin position="169"/>
        <end position="182"/>
    </location>
</feature>
<feature type="region of interest" description="Disordered" evidence="1">
    <location>
        <begin position="1"/>
        <end position="20"/>
    </location>
</feature>
<comment type="caution">
    <text evidence="2">The sequence shown here is derived from an EMBL/GenBank/DDBJ whole genome shotgun (WGS) entry which is preliminary data.</text>
</comment>
<feature type="compositionally biased region" description="Polar residues" evidence="1">
    <location>
        <begin position="140"/>
        <end position="150"/>
    </location>
</feature>
<sequence length="320" mass="35878">MNSQQNIDQQIGIGSEEQTKLEHTPGSFQASYIDVIAAMPGSEDKELIKNVRVDKDINGNILVSTVCRRLVEHGFNVTGMRVSYYSPIEQMYIFAGKDPIPLEKDGISVNNLSNNRLTLKFRPGQDNSPKGMPPAPVLENQPSSYSQNPEGQIGFTGTGMNMMHQAPPVQAPPPIPTPPPVQNTPMSSGPTLDIEEKEKSDSQDQSNMEIWSSAKANRRTKERKISFVIEKVSMWRKLYNGIQDNTGKIVRYSLEDAAKKVGISKKSLDDYLLQLRYGKKYGFDFNEHKEAKIGILRAFVKKKKQEEKDKQKGKMDALSD</sequence>
<reference evidence="2" key="1">
    <citation type="submission" date="2023-07" db="EMBL/GenBank/DDBJ databases">
        <authorList>
            <consortium name="AG Swart"/>
            <person name="Singh M."/>
            <person name="Singh A."/>
            <person name="Seah K."/>
            <person name="Emmerich C."/>
        </authorList>
    </citation>
    <scope>NUCLEOTIDE SEQUENCE</scope>
    <source>
        <strain evidence="2">DP1</strain>
    </source>
</reference>
<dbReference type="AlphaFoldDB" id="A0AAD1UKZ3"/>
<name>A0AAD1UKZ3_EUPCR</name>
<evidence type="ECO:0000313" key="2">
    <source>
        <dbReference type="EMBL" id="CAI2369781.1"/>
    </source>
</evidence>
<dbReference type="Proteomes" id="UP001295684">
    <property type="component" value="Unassembled WGS sequence"/>
</dbReference>
<dbReference type="EMBL" id="CAMPGE010010937">
    <property type="protein sequence ID" value="CAI2369781.1"/>
    <property type="molecule type" value="Genomic_DNA"/>
</dbReference>
<keyword evidence="3" id="KW-1185">Reference proteome</keyword>